<protein>
    <submittedName>
        <fullName evidence="1">9829_t:CDS:1</fullName>
    </submittedName>
</protein>
<dbReference type="Proteomes" id="UP000789525">
    <property type="component" value="Unassembled WGS sequence"/>
</dbReference>
<accession>A0ACA9K5L5</accession>
<evidence type="ECO:0000313" key="1">
    <source>
        <dbReference type="EMBL" id="CAG8453995.1"/>
    </source>
</evidence>
<name>A0ACA9K5L5_9GLOM</name>
<gene>
    <name evidence="1" type="ORF">ACOLOM_LOCUS887</name>
</gene>
<keyword evidence="2" id="KW-1185">Reference proteome</keyword>
<proteinExistence type="predicted"/>
<organism evidence="1 2">
    <name type="scientific">Acaulospora colombiana</name>
    <dbReference type="NCBI Taxonomy" id="27376"/>
    <lineage>
        <taxon>Eukaryota</taxon>
        <taxon>Fungi</taxon>
        <taxon>Fungi incertae sedis</taxon>
        <taxon>Mucoromycota</taxon>
        <taxon>Glomeromycotina</taxon>
        <taxon>Glomeromycetes</taxon>
        <taxon>Diversisporales</taxon>
        <taxon>Acaulosporaceae</taxon>
        <taxon>Acaulospora</taxon>
    </lineage>
</organism>
<dbReference type="EMBL" id="CAJVPT010000963">
    <property type="protein sequence ID" value="CAG8453995.1"/>
    <property type="molecule type" value="Genomic_DNA"/>
</dbReference>
<sequence>MMSKDHGMIDLRPYKLSSINTSLLNAGIFSRPGNQVRLSRIINQFDFLNGTEFKNEIEKRLGSGITFNIMINAMAFNLTPFGTMPTTFDKHSLDSDLSFVQLIYRNLGGDDTKKQRIVSWLDPFTLPSLNEMHRNTIRFIALDDRELSFKYENGTVTITKLYIHPNWIETLWNIVMLEVRSKCEPIVGTIANFYSGIIKREEDFNLAYQLGIIYGGPMNFTNFREIMYKISELSHYNSTSDASSHVEKLV</sequence>
<reference evidence="1" key="1">
    <citation type="submission" date="2021-06" db="EMBL/GenBank/DDBJ databases">
        <authorList>
            <person name="Kallberg Y."/>
            <person name="Tangrot J."/>
            <person name="Rosling A."/>
        </authorList>
    </citation>
    <scope>NUCLEOTIDE SEQUENCE</scope>
    <source>
        <strain evidence="1">CL356</strain>
    </source>
</reference>
<evidence type="ECO:0000313" key="2">
    <source>
        <dbReference type="Proteomes" id="UP000789525"/>
    </source>
</evidence>
<comment type="caution">
    <text evidence="1">The sequence shown here is derived from an EMBL/GenBank/DDBJ whole genome shotgun (WGS) entry which is preliminary data.</text>
</comment>